<dbReference type="PRINTS" id="PR00395">
    <property type="entry name" value="RIBOSOMALS2"/>
</dbReference>
<evidence type="ECO:0000256" key="2">
    <source>
        <dbReference type="ARBA" id="ARBA00022980"/>
    </source>
</evidence>
<keyword evidence="3" id="KW-0687">Ribonucleoprotein</keyword>
<name>A0A382BCG7_9ZZZZ</name>
<reference evidence="4" key="1">
    <citation type="submission" date="2018-05" db="EMBL/GenBank/DDBJ databases">
        <authorList>
            <person name="Lanie J.A."/>
            <person name="Ng W.-L."/>
            <person name="Kazmierczak K.M."/>
            <person name="Andrzejewski T.M."/>
            <person name="Davidsen T.M."/>
            <person name="Wayne K.J."/>
            <person name="Tettelin H."/>
            <person name="Glass J.I."/>
            <person name="Rusch D."/>
            <person name="Podicherti R."/>
            <person name="Tsui H.-C.T."/>
            <person name="Winkler M.E."/>
        </authorList>
    </citation>
    <scope>NUCLEOTIDE SEQUENCE</scope>
</reference>
<dbReference type="Pfam" id="PF00318">
    <property type="entry name" value="Ribosomal_S2"/>
    <property type="match status" value="1"/>
</dbReference>
<dbReference type="PROSITE" id="PS00962">
    <property type="entry name" value="RIBOSOMAL_S2_1"/>
    <property type="match status" value="1"/>
</dbReference>
<protein>
    <recommendedName>
        <fullName evidence="5">30S ribosomal protein S2</fullName>
    </recommendedName>
</protein>
<evidence type="ECO:0000256" key="3">
    <source>
        <dbReference type="ARBA" id="ARBA00023274"/>
    </source>
</evidence>
<dbReference type="InterPro" id="IPR018130">
    <property type="entry name" value="Ribosomal_uS2_CS"/>
</dbReference>
<dbReference type="Gene3D" id="1.10.287.610">
    <property type="entry name" value="Helix hairpin bin"/>
    <property type="match status" value="1"/>
</dbReference>
<dbReference type="PANTHER" id="PTHR12534">
    <property type="entry name" value="30S RIBOSOMAL PROTEIN S2 PROKARYOTIC AND ORGANELLAR"/>
    <property type="match status" value="1"/>
</dbReference>
<dbReference type="NCBIfam" id="TIGR01011">
    <property type="entry name" value="rpsB_bact"/>
    <property type="match status" value="1"/>
</dbReference>
<sequence length="242" mass="27440">MVQEAVQPETTQSQDDNRITMKSLLEAGVHFGHQKRRWNPKMSEYIFAHRNGIHIIDLQKTLYKIEEAAEFLTEVAAEGKKILFVGTKKQAQDSIISEAERSNSLYVSNRWLGGTLTNFRTIQSRIDYLVNLEERRENGEFNQLTKKEALGYDEEIRRLNRNLSGIKEMTEMPGALFIIDIGKEEIAVAEGRRVGIPIVALVDSDCNPELINHPVPGNDDAIRSIRLVAGYMADSIIEGQNR</sequence>
<comment type="similarity">
    <text evidence="1">Belongs to the universal ribosomal protein uS2 family.</text>
</comment>
<dbReference type="CDD" id="cd01425">
    <property type="entry name" value="RPS2"/>
    <property type="match status" value="1"/>
</dbReference>
<dbReference type="PROSITE" id="PS00963">
    <property type="entry name" value="RIBOSOMAL_S2_2"/>
    <property type="match status" value="1"/>
</dbReference>
<accession>A0A382BCG7</accession>
<dbReference type="GO" id="GO:0006412">
    <property type="term" value="P:translation"/>
    <property type="evidence" value="ECO:0007669"/>
    <property type="project" value="InterPro"/>
</dbReference>
<dbReference type="AlphaFoldDB" id="A0A382BCG7"/>
<dbReference type="SUPFAM" id="SSF52313">
    <property type="entry name" value="Ribosomal protein S2"/>
    <property type="match status" value="1"/>
</dbReference>
<dbReference type="FunFam" id="1.10.287.610:FF:000001">
    <property type="entry name" value="30S ribosomal protein S2"/>
    <property type="match status" value="1"/>
</dbReference>
<dbReference type="InterPro" id="IPR005706">
    <property type="entry name" value="Ribosomal_uS2_bac/mit/plastid"/>
</dbReference>
<organism evidence="4">
    <name type="scientific">marine metagenome</name>
    <dbReference type="NCBI Taxonomy" id="408172"/>
    <lineage>
        <taxon>unclassified sequences</taxon>
        <taxon>metagenomes</taxon>
        <taxon>ecological metagenomes</taxon>
    </lineage>
</organism>
<dbReference type="EMBL" id="UINC01029175">
    <property type="protein sequence ID" value="SVB11468.1"/>
    <property type="molecule type" value="Genomic_DNA"/>
</dbReference>
<evidence type="ECO:0000313" key="4">
    <source>
        <dbReference type="EMBL" id="SVB11468.1"/>
    </source>
</evidence>
<proteinExistence type="inferred from homology"/>
<gene>
    <name evidence="4" type="ORF">METZ01_LOCUS164322</name>
</gene>
<feature type="non-terminal residue" evidence="4">
    <location>
        <position position="242"/>
    </location>
</feature>
<evidence type="ECO:0008006" key="5">
    <source>
        <dbReference type="Google" id="ProtNLM"/>
    </source>
</evidence>
<keyword evidence="2" id="KW-0689">Ribosomal protein</keyword>
<dbReference type="InterPro" id="IPR001865">
    <property type="entry name" value="Ribosomal_uS2"/>
</dbReference>
<dbReference type="InterPro" id="IPR023591">
    <property type="entry name" value="Ribosomal_uS2_flav_dom_sf"/>
</dbReference>
<evidence type="ECO:0000256" key="1">
    <source>
        <dbReference type="ARBA" id="ARBA00006242"/>
    </source>
</evidence>
<dbReference type="GO" id="GO:0003735">
    <property type="term" value="F:structural constituent of ribosome"/>
    <property type="evidence" value="ECO:0007669"/>
    <property type="project" value="InterPro"/>
</dbReference>
<dbReference type="GO" id="GO:0022627">
    <property type="term" value="C:cytosolic small ribosomal subunit"/>
    <property type="evidence" value="ECO:0007669"/>
    <property type="project" value="TreeGrafter"/>
</dbReference>
<dbReference type="Gene3D" id="3.40.50.10490">
    <property type="entry name" value="Glucose-6-phosphate isomerase like protein, domain 1"/>
    <property type="match status" value="1"/>
</dbReference>
<dbReference type="PANTHER" id="PTHR12534:SF0">
    <property type="entry name" value="SMALL RIBOSOMAL SUBUNIT PROTEIN US2M"/>
    <property type="match status" value="1"/>
</dbReference>
<dbReference type="HAMAP" id="MF_00291_B">
    <property type="entry name" value="Ribosomal_uS2_B"/>
    <property type="match status" value="1"/>
</dbReference>